<accession>A0A8D8MQ65</accession>
<evidence type="ECO:0000313" key="1">
    <source>
        <dbReference type="EMBL" id="CAG6536724.1"/>
    </source>
</evidence>
<dbReference type="AlphaFoldDB" id="A0A8D8MQ65"/>
<sequence>MHLLMLHLPKSLWPAPSPRRVLLVLGDVGGEATRTEVRRQVHRARVVDLARPLSGFAYQQKFSSSRRLMLFSSPCLRERRTQVHAGARVTLEHLAPHEGNEDAFTSRIDLSRVSSVRRLSAGNKSSESPPAVGSVKAFAKLKLQS</sequence>
<protein>
    <submittedName>
        <fullName evidence="1">(northern house mosquito) hypothetical protein</fullName>
    </submittedName>
</protein>
<dbReference type="EMBL" id="HBUE01215518">
    <property type="protein sequence ID" value="CAG6536724.1"/>
    <property type="molecule type" value="Transcribed_RNA"/>
</dbReference>
<name>A0A8D8MQ65_CULPI</name>
<proteinExistence type="predicted"/>
<organism evidence="1">
    <name type="scientific">Culex pipiens</name>
    <name type="common">House mosquito</name>
    <dbReference type="NCBI Taxonomy" id="7175"/>
    <lineage>
        <taxon>Eukaryota</taxon>
        <taxon>Metazoa</taxon>
        <taxon>Ecdysozoa</taxon>
        <taxon>Arthropoda</taxon>
        <taxon>Hexapoda</taxon>
        <taxon>Insecta</taxon>
        <taxon>Pterygota</taxon>
        <taxon>Neoptera</taxon>
        <taxon>Endopterygota</taxon>
        <taxon>Diptera</taxon>
        <taxon>Nematocera</taxon>
        <taxon>Culicoidea</taxon>
        <taxon>Culicidae</taxon>
        <taxon>Culicinae</taxon>
        <taxon>Culicini</taxon>
        <taxon>Culex</taxon>
        <taxon>Culex</taxon>
    </lineage>
</organism>
<dbReference type="EMBL" id="HBUE01322076">
    <property type="protein sequence ID" value="CAG6588723.1"/>
    <property type="molecule type" value="Transcribed_RNA"/>
</dbReference>
<reference evidence="1" key="1">
    <citation type="submission" date="2021-05" db="EMBL/GenBank/DDBJ databases">
        <authorList>
            <person name="Alioto T."/>
            <person name="Alioto T."/>
            <person name="Gomez Garrido J."/>
        </authorList>
    </citation>
    <scope>NUCLEOTIDE SEQUENCE</scope>
</reference>